<dbReference type="EMBL" id="CAWYQH010000057">
    <property type="protein sequence ID" value="CAK8678723.1"/>
    <property type="molecule type" value="Genomic_DNA"/>
</dbReference>
<organism evidence="2 3">
    <name type="scientific">Clavelina lepadiformis</name>
    <name type="common">Light-bulb sea squirt</name>
    <name type="synonym">Ascidia lepadiformis</name>
    <dbReference type="NCBI Taxonomy" id="159417"/>
    <lineage>
        <taxon>Eukaryota</taxon>
        <taxon>Metazoa</taxon>
        <taxon>Chordata</taxon>
        <taxon>Tunicata</taxon>
        <taxon>Ascidiacea</taxon>
        <taxon>Aplousobranchia</taxon>
        <taxon>Clavelinidae</taxon>
        <taxon>Clavelina</taxon>
    </lineage>
</organism>
<name>A0ABP0FL00_CLALP</name>
<evidence type="ECO:0000259" key="1">
    <source>
        <dbReference type="Pfam" id="PF22314"/>
    </source>
</evidence>
<reference evidence="2 3" key="1">
    <citation type="submission" date="2024-02" db="EMBL/GenBank/DDBJ databases">
        <authorList>
            <person name="Daric V."/>
            <person name="Darras S."/>
        </authorList>
    </citation>
    <scope>NUCLEOTIDE SEQUENCE [LARGE SCALE GENOMIC DNA]</scope>
</reference>
<accession>A0ABP0FL00</accession>
<dbReference type="Pfam" id="PF22314">
    <property type="entry name" value="NPC1_MLD"/>
    <property type="match status" value="1"/>
</dbReference>
<proteinExistence type="predicted"/>
<evidence type="ECO:0000313" key="2">
    <source>
        <dbReference type="EMBL" id="CAK8678723.1"/>
    </source>
</evidence>
<comment type="caution">
    <text evidence="2">The sequence shown here is derived from an EMBL/GenBank/DDBJ whole genome shotgun (WGS) entry which is preliminary data.</text>
</comment>
<gene>
    <name evidence="2" type="ORF">CVLEPA_LOCUS9014</name>
</gene>
<evidence type="ECO:0000313" key="3">
    <source>
        <dbReference type="Proteomes" id="UP001642483"/>
    </source>
</evidence>
<dbReference type="Proteomes" id="UP001642483">
    <property type="component" value="Unassembled WGS sequence"/>
</dbReference>
<sequence>MKAKKCQLVKSQVKHFDKEDYLQDKTELVHKDGYCMMYGECAINNYNEKKVNCFYNKEAKRLRNKEGLQILQQLCPYLYKGNRDTITCCNTNQLITLKNNMRLPLQYLSLCPSCYRNFIALFCEMTCSPNQSKFTTAVRVGQGYDPKLNIRPINGTQSNYVSVLGYNVNNQYADSMFNSCVHVTSPSNVPSVQVLCGPYGHECTAQKWITYMNDIQNGQAAYDVQVNFSYTAMVGMNYKTQSCQEKSYAGEPACVCSDCPPSCSAPSTPHSMEKYFKKTFGPHYRLEQLNITAPHSSRSIYEPFTTSTDPADQKQIPFGPILQKSILHKILTLQRSINQLTAQYNGKTITLQDICFKAPDNKTCIVLSPLNYFQNNRTNLNKEAFVAGFFLASDYHDHLMSCVQHPNTNDDRTYLHMSCLVTFNGPIIPWVVLGGYDAYNYLNATVATVTFPVMGYPDDVQSLNETLVWEKEFFSFMENYTSHAGDLSVKYAAGFHFELREN</sequence>
<dbReference type="InterPro" id="IPR053956">
    <property type="entry name" value="NPC1_MLD"/>
</dbReference>
<dbReference type="PANTHER" id="PTHR45727:SF2">
    <property type="entry name" value="NPC INTRACELLULAR CHOLESTEROL TRANSPORTER 1"/>
    <property type="match status" value="1"/>
</dbReference>
<feature type="domain" description="NPC1 middle luminal" evidence="1">
    <location>
        <begin position="274"/>
        <end position="493"/>
    </location>
</feature>
<keyword evidence="3" id="KW-1185">Reference proteome</keyword>
<protein>
    <recommendedName>
        <fullName evidence="1">NPC1 middle luminal domain-containing protein</fullName>
    </recommendedName>
</protein>
<dbReference type="PANTHER" id="PTHR45727">
    <property type="entry name" value="NPC INTRACELLULAR CHOLESTEROL TRANSPORTER 1"/>
    <property type="match status" value="1"/>
</dbReference>